<evidence type="ECO:0000256" key="5">
    <source>
        <dbReference type="PROSITE-ProRule" id="PRU00581"/>
    </source>
</evidence>
<feature type="transmembrane region" description="Helical" evidence="6">
    <location>
        <begin position="51"/>
        <end position="75"/>
    </location>
</feature>
<evidence type="ECO:0000256" key="4">
    <source>
        <dbReference type="ARBA" id="ARBA00023136"/>
    </source>
</evidence>
<dbReference type="Proteomes" id="UP000053615">
    <property type="component" value="Unassembled WGS sequence"/>
</dbReference>
<keyword evidence="2 5" id="KW-0812">Transmembrane</keyword>
<dbReference type="GO" id="GO:0016020">
    <property type="term" value="C:membrane"/>
    <property type="evidence" value="ECO:0007669"/>
    <property type="project" value="UniProtKB-SubCell"/>
</dbReference>
<feature type="transmembrane region" description="Helical" evidence="6">
    <location>
        <begin position="20"/>
        <end position="39"/>
    </location>
</feature>
<dbReference type="EMBL" id="KK530820">
    <property type="protein sequence ID" value="KFP27965.1"/>
    <property type="molecule type" value="Genomic_DNA"/>
</dbReference>
<gene>
    <name evidence="8" type="ORF">N325_08932</name>
</gene>
<keyword evidence="3 6" id="KW-1133">Transmembrane helix</keyword>
<keyword evidence="9" id="KW-1185">Reference proteome</keyword>
<evidence type="ECO:0000256" key="1">
    <source>
        <dbReference type="ARBA" id="ARBA00004141"/>
    </source>
</evidence>
<feature type="non-terminal residue" evidence="8">
    <location>
        <position position="1"/>
    </location>
</feature>
<reference evidence="8 9" key="1">
    <citation type="submission" date="2014-04" db="EMBL/GenBank/DDBJ databases">
        <title>Genome evolution of avian class.</title>
        <authorList>
            <person name="Zhang G."/>
            <person name="Li C."/>
        </authorList>
    </citation>
    <scope>NUCLEOTIDE SEQUENCE [LARGE SCALE GENOMIC DNA]</scope>
    <source>
        <strain evidence="8">BGI_N325</strain>
    </source>
</reference>
<feature type="transmembrane region" description="Helical" evidence="6">
    <location>
        <begin position="81"/>
        <end position="103"/>
    </location>
</feature>
<organism evidence="8 9">
    <name type="scientific">Colius striatus</name>
    <name type="common">Speckled mousebird</name>
    <dbReference type="NCBI Taxonomy" id="57412"/>
    <lineage>
        <taxon>Eukaryota</taxon>
        <taxon>Metazoa</taxon>
        <taxon>Chordata</taxon>
        <taxon>Craniata</taxon>
        <taxon>Vertebrata</taxon>
        <taxon>Euteleostomi</taxon>
        <taxon>Archelosauria</taxon>
        <taxon>Archosauria</taxon>
        <taxon>Dinosauria</taxon>
        <taxon>Saurischia</taxon>
        <taxon>Theropoda</taxon>
        <taxon>Coelurosauria</taxon>
        <taxon>Aves</taxon>
        <taxon>Neognathae</taxon>
        <taxon>Neoaves</taxon>
        <taxon>Telluraves</taxon>
        <taxon>Coraciimorphae</taxon>
        <taxon>Coliiformes</taxon>
        <taxon>Coliidae</taxon>
        <taxon>Colius</taxon>
    </lineage>
</organism>
<keyword evidence="4 5" id="KW-0472">Membrane</keyword>
<feature type="non-terminal residue" evidence="8">
    <location>
        <position position="117"/>
    </location>
</feature>
<evidence type="ECO:0000313" key="9">
    <source>
        <dbReference type="Proteomes" id="UP000053615"/>
    </source>
</evidence>
<evidence type="ECO:0000313" key="8">
    <source>
        <dbReference type="EMBL" id="KFP27965.1"/>
    </source>
</evidence>
<sequence length="117" mass="12629">LLAFVTFVCFAASHSHGAYTALAAMETAITALFLLLYLLKLDKKMRCLFWPLADIFNSVIAALFLFIVCLFAIILKANDGTLAGGVLGLLLLVLCVADAVVLSKKISLDGPRRRTTP</sequence>
<accession>A0A091JTC2</accession>
<comment type="subcellular location">
    <subcellularLocation>
        <location evidence="1">Membrane</location>
        <topology evidence="1">Multi-pass membrane protein</topology>
    </subcellularLocation>
</comment>
<evidence type="ECO:0000259" key="7">
    <source>
        <dbReference type="PROSITE" id="PS51225"/>
    </source>
</evidence>
<dbReference type="InterPro" id="IPR050578">
    <property type="entry name" value="MARVEL-CKLF_proteins"/>
</dbReference>
<evidence type="ECO:0000256" key="2">
    <source>
        <dbReference type="ARBA" id="ARBA00022692"/>
    </source>
</evidence>
<proteinExistence type="predicted"/>
<dbReference type="PROSITE" id="PS51225">
    <property type="entry name" value="MARVEL"/>
    <property type="match status" value="1"/>
</dbReference>
<dbReference type="AlphaFoldDB" id="A0A091JTC2"/>
<dbReference type="InterPro" id="IPR008253">
    <property type="entry name" value="Marvel"/>
</dbReference>
<protein>
    <submittedName>
        <fullName evidence="8">Chemokine-like factor</fullName>
    </submittedName>
</protein>
<feature type="domain" description="MARVEL" evidence="7">
    <location>
        <begin position="1"/>
        <end position="107"/>
    </location>
</feature>
<name>A0A091JTC2_COLST</name>
<dbReference type="PANTHER" id="PTHR22776">
    <property type="entry name" value="MARVEL-CONTAINING POTENTIAL LIPID RAFT-ASSOCIATED PROTEIN"/>
    <property type="match status" value="1"/>
</dbReference>
<evidence type="ECO:0000256" key="3">
    <source>
        <dbReference type="ARBA" id="ARBA00022989"/>
    </source>
</evidence>
<evidence type="ECO:0000256" key="6">
    <source>
        <dbReference type="SAM" id="Phobius"/>
    </source>
</evidence>
<dbReference type="PANTHER" id="PTHR22776:SF45">
    <property type="entry name" value="CHEMOKINE-LIKE FACTOR"/>
    <property type="match status" value="1"/>
</dbReference>